<keyword evidence="3" id="KW-1185">Reference proteome</keyword>
<sequence length="97" mass="10468">MRGKIDWVVILFGTLFVILGVLSVILKNGNQSLASALEAYAVAMAVPAVILDIFVSFSTGKAAVRGVTIDRFSQPVLFFIRVGMSFVAGIVILLYFL</sequence>
<organism evidence="2 3">
    <name type="scientific">Chitiniphilus eburneus</name>
    <dbReference type="NCBI Taxonomy" id="2571148"/>
    <lineage>
        <taxon>Bacteria</taxon>
        <taxon>Pseudomonadati</taxon>
        <taxon>Pseudomonadota</taxon>
        <taxon>Betaproteobacteria</taxon>
        <taxon>Neisseriales</taxon>
        <taxon>Chitinibacteraceae</taxon>
        <taxon>Chitiniphilus</taxon>
    </lineage>
</organism>
<dbReference type="EMBL" id="SUMF01000002">
    <property type="protein sequence ID" value="TJZ77317.1"/>
    <property type="molecule type" value="Genomic_DNA"/>
</dbReference>
<dbReference type="Proteomes" id="UP000310016">
    <property type="component" value="Unassembled WGS sequence"/>
</dbReference>
<dbReference type="RefSeq" id="WP_136771793.1">
    <property type="nucleotide sequence ID" value="NZ_CP156074.1"/>
</dbReference>
<evidence type="ECO:0000256" key="1">
    <source>
        <dbReference type="SAM" id="Phobius"/>
    </source>
</evidence>
<name>A0A4U0Q7V0_9NEIS</name>
<dbReference type="AlphaFoldDB" id="A0A4U0Q7V0"/>
<keyword evidence="1" id="KW-1133">Transmembrane helix</keyword>
<keyword evidence="1" id="KW-0472">Membrane</keyword>
<feature type="transmembrane region" description="Helical" evidence="1">
    <location>
        <begin position="76"/>
        <end position="96"/>
    </location>
</feature>
<gene>
    <name evidence="2" type="ORF">FAZ21_02940</name>
</gene>
<comment type="caution">
    <text evidence="2">The sequence shown here is derived from an EMBL/GenBank/DDBJ whole genome shotgun (WGS) entry which is preliminary data.</text>
</comment>
<evidence type="ECO:0000313" key="3">
    <source>
        <dbReference type="Proteomes" id="UP000310016"/>
    </source>
</evidence>
<evidence type="ECO:0000313" key="2">
    <source>
        <dbReference type="EMBL" id="TJZ77317.1"/>
    </source>
</evidence>
<accession>A0A4U0Q7V0</accession>
<keyword evidence="1" id="KW-0812">Transmembrane</keyword>
<proteinExistence type="predicted"/>
<protein>
    <submittedName>
        <fullName evidence="2">Uncharacterized protein</fullName>
    </submittedName>
</protein>
<feature type="transmembrane region" description="Helical" evidence="1">
    <location>
        <begin position="7"/>
        <end position="26"/>
    </location>
</feature>
<feature type="transmembrane region" description="Helical" evidence="1">
    <location>
        <begin position="32"/>
        <end position="55"/>
    </location>
</feature>
<reference evidence="2 3" key="1">
    <citation type="submission" date="2019-04" db="EMBL/GenBank/DDBJ databases">
        <title>Chitiniphilus eburnea sp. nov., a novel chitinolytic bacterium isolated from aquaculture sludge.</title>
        <authorList>
            <person name="Sheng M."/>
        </authorList>
    </citation>
    <scope>NUCLEOTIDE SEQUENCE [LARGE SCALE GENOMIC DNA]</scope>
    <source>
        <strain evidence="2 3">HX-2-15</strain>
    </source>
</reference>